<dbReference type="InterPro" id="IPR036427">
    <property type="entry name" value="Bromodomain-like_sf"/>
</dbReference>
<name>A0A553P212_TIGCA</name>
<dbReference type="AlphaFoldDB" id="A0A553P212"/>
<organism evidence="9 10">
    <name type="scientific">Tigriopus californicus</name>
    <name type="common">Marine copepod</name>
    <dbReference type="NCBI Taxonomy" id="6832"/>
    <lineage>
        <taxon>Eukaryota</taxon>
        <taxon>Metazoa</taxon>
        <taxon>Ecdysozoa</taxon>
        <taxon>Arthropoda</taxon>
        <taxon>Crustacea</taxon>
        <taxon>Multicrustacea</taxon>
        <taxon>Hexanauplia</taxon>
        <taxon>Copepoda</taxon>
        <taxon>Harpacticoida</taxon>
        <taxon>Harpacticidae</taxon>
        <taxon>Tigriopus</taxon>
    </lineage>
</organism>
<feature type="region of interest" description="Disordered" evidence="7">
    <location>
        <begin position="1"/>
        <end position="55"/>
    </location>
</feature>
<evidence type="ECO:0000256" key="7">
    <source>
        <dbReference type="SAM" id="MobiDB-lite"/>
    </source>
</evidence>
<evidence type="ECO:0000256" key="4">
    <source>
        <dbReference type="ARBA" id="ARBA00023163"/>
    </source>
</evidence>
<dbReference type="Pfam" id="PF12024">
    <property type="entry name" value="DUF3512"/>
    <property type="match status" value="1"/>
</dbReference>
<accession>A0A553P212</accession>
<dbReference type="Gene3D" id="1.20.920.10">
    <property type="entry name" value="Bromodomain-like"/>
    <property type="match status" value="1"/>
</dbReference>
<evidence type="ECO:0000256" key="1">
    <source>
        <dbReference type="ARBA" id="ARBA00004123"/>
    </source>
</evidence>
<dbReference type="PROSITE" id="PS50014">
    <property type="entry name" value="BROMODOMAIN_2"/>
    <property type="match status" value="1"/>
</dbReference>
<feature type="compositionally biased region" description="Basic and acidic residues" evidence="7">
    <location>
        <begin position="185"/>
        <end position="205"/>
    </location>
</feature>
<keyword evidence="3 6" id="KW-0103">Bromodomain</keyword>
<protein>
    <recommendedName>
        <fullName evidence="8">Bromo domain-containing protein</fullName>
    </recommendedName>
</protein>
<evidence type="ECO:0000256" key="6">
    <source>
        <dbReference type="PROSITE-ProRule" id="PRU00035"/>
    </source>
</evidence>
<dbReference type="OrthoDB" id="21648at2759"/>
<dbReference type="PRINTS" id="PR00503">
    <property type="entry name" value="BROMODOMAIN"/>
</dbReference>
<feature type="compositionally biased region" description="Acidic residues" evidence="7">
    <location>
        <begin position="338"/>
        <end position="349"/>
    </location>
</feature>
<dbReference type="GO" id="GO:0005634">
    <property type="term" value="C:nucleus"/>
    <property type="evidence" value="ECO:0007669"/>
    <property type="project" value="UniProtKB-SubCell"/>
</dbReference>
<feature type="compositionally biased region" description="Basic residues" evidence="7">
    <location>
        <begin position="29"/>
        <end position="45"/>
    </location>
</feature>
<feature type="region of interest" description="Disordered" evidence="7">
    <location>
        <begin position="329"/>
        <end position="349"/>
    </location>
</feature>
<comment type="caution">
    <text evidence="9">The sequence shown here is derived from an EMBL/GenBank/DDBJ whole genome shotgun (WGS) entry which is preliminary data.</text>
</comment>
<feature type="compositionally biased region" description="Gly residues" evidence="7">
    <location>
        <begin position="67"/>
        <end position="85"/>
    </location>
</feature>
<gene>
    <name evidence="9" type="ORF">TCAL_08156</name>
</gene>
<dbReference type="STRING" id="6832.A0A553P212"/>
<evidence type="ECO:0000256" key="5">
    <source>
        <dbReference type="ARBA" id="ARBA00023242"/>
    </source>
</evidence>
<dbReference type="SUPFAM" id="SSF47370">
    <property type="entry name" value="Bromodomain"/>
    <property type="match status" value="1"/>
</dbReference>
<feature type="compositionally biased region" description="Low complexity" evidence="7">
    <location>
        <begin position="573"/>
        <end position="588"/>
    </location>
</feature>
<evidence type="ECO:0000256" key="3">
    <source>
        <dbReference type="ARBA" id="ARBA00023117"/>
    </source>
</evidence>
<proteinExistence type="predicted"/>
<dbReference type="Proteomes" id="UP000318571">
    <property type="component" value="Chromosome 7"/>
</dbReference>
<sequence>MEPESFATPLAPIRPLMGTPNPPGLPPPLHHKEKKLKKHKKHKKHDSQESKTKAGIAAIKLRIKVGGTGSGAASGAGGVEPGVGGVEASADNEAFNASLAIHTKKKKKKKEKKKDKEKKHRHHHKDKRKRELDTPPSGLHPTSESLEPEIVKLTGSGDPGSNLEPASKRLAVEQAENGPQNDESPISKKEPHESENHDTPPGDRRPFLRLLDYILPLLEKRDVNHFFAFPVSDKFAPGYSQIIKKPMDFSTMKAKLKRGEYGDIHAFQDDFELMCTNAMTYNTQDTIYYKMAKKLLTIGKCLFTPDKLIPMRDQLPWLKEISEDELGFDIMSEPQPPMDDDEDDDEDARDDVSKVIEDIREVVRRPLGRFEAIPDDLTSREILEQARQAAKGAAEKLQLYRPHSQMGFLRQKSDGSTSFSFLTGSAGVIPGTDKDRPVSLGSLIGKVKQGSGAIQGFREDRRNVVKAIHPLYYGAFSSHGPSYDSTFANLTKEETDMVTGTYGEDIGTQYAESILNFSRNCDYAMFIVDHLLDILTENEHRKTSKYIEEKKNLRREDEMTEKVFEGANSLGGSAETPEPAASSNPAEATPTIKKEAIDFDSLKSLTDDGIDMSFLDNLKTEYNEAVKIKEEEPEVDPKVQLEATAQLIHQLRDVQHDRLSQAPPQHFSSIPKPSEKELNIASQVQKNLSTLAKQVKPENVVPDASIRKLLGIPIEPSPS</sequence>
<feature type="compositionally biased region" description="Basic residues" evidence="7">
    <location>
        <begin position="102"/>
        <end position="128"/>
    </location>
</feature>
<dbReference type="InterPro" id="IPR001487">
    <property type="entry name" value="Bromodomain"/>
</dbReference>
<feature type="region of interest" description="Disordered" evidence="7">
    <location>
        <begin position="568"/>
        <end position="588"/>
    </location>
</feature>
<dbReference type="SMART" id="SM00297">
    <property type="entry name" value="BROMO"/>
    <property type="match status" value="1"/>
</dbReference>
<keyword evidence="2" id="KW-0805">Transcription regulation</keyword>
<evidence type="ECO:0000313" key="10">
    <source>
        <dbReference type="Proteomes" id="UP000318571"/>
    </source>
</evidence>
<evidence type="ECO:0000259" key="8">
    <source>
        <dbReference type="PROSITE" id="PS50014"/>
    </source>
</evidence>
<feature type="domain" description="Bromo" evidence="8">
    <location>
        <begin position="219"/>
        <end position="289"/>
    </location>
</feature>
<dbReference type="EMBL" id="VCGU01000008">
    <property type="protein sequence ID" value="TRY71735.1"/>
    <property type="molecule type" value="Genomic_DNA"/>
</dbReference>
<keyword evidence="4" id="KW-0804">Transcription</keyword>
<comment type="subcellular location">
    <subcellularLocation>
        <location evidence="1">Nucleus</location>
    </subcellularLocation>
</comment>
<reference evidence="9 10" key="1">
    <citation type="journal article" date="2018" name="Nat. Ecol. Evol.">
        <title>Genomic signatures of mitonuclear coevolution across populations of Tigriopus californicus.</title>
        <authorList>
            <person name="Barreto F.S."/>
            <person name="Watson E.T."/>
            <person name="Lima T.G."/>
            <person name="Willett C.S."/>
            <person name="Edmands S."/>
            <person name="Li W."/>
            <person name="Burton R.S."/>
        </authorList>
    </citation>
    <scope>NUCLEOTIDE SEQUENCE [LARGE SCALE GENOMIC DNA]</scope>
    <source>
        <strain evidence="9 10">San Diego</strain>
    </source>
</reference>
<feature type="region of interest" description="Disordered" evidence="7">
    <location>
        <begin position="67"/>
        <end position="205"/>
    </location>
</feature>
<dbReference type="InterPro" id="IPR021900">
    <property type="entry name" value="DUF3512"/>
</dbReference>
<dbReference type="Pfam" id="PF00439">
    <property type="entry name" value="Bromodomain"/>
    <property type="match status" value="1"/>
</dbReference>
<dbReference type="PANTHER" id="PTHR22881:SF27">
    <property type="entry name" value="BROMODOMAIN CONTAINING 7_9"/>
    <property type="match status" value="1"/>
</dbReference>
<dbReference type="OMA" id="HQGHRER"/>
<keyword evidence="5" id="KW-0539">Nucleus</keyword>
<dbReference type="PANTHER" id="PTHR22881">
    <property type="entry name" value="BROMODOMAIN CONTAINING PROTEIN"/>
    <property type="match status" value="1"/>
</dbReference>
<keyword evidence="10" id="KW-1185">Reference proteome</keyword>
<evidence type="ECO:0000256" key="2">
    <source>
        <dbReference type="ARBA" id="ARBA00023015"/>
    </source>
</evidence>
<evidence type="ECO:0000313" key="9">
    <source>
        <dbReference type="EMBL" id="TRY71735.1"/>
    </source>
</evidence>
<dbReference type="GO" id="GO:0006357">
    <property type="term" value="P:regulation of transcription by RNA polymerase II"/>
    <property type="evidence" value="ECO:0007669"/>
    <property type="project" value="TreeGrafter"/>
</dbReference>
<dbReference type="InterPro" id="IPR051831">
    <property type="entry name" value="Bromodomain_contain_prot"/>
</dbReference>